<keyword evidence="2" id="KW-1185">Reference proteome</keyword>
<proteinExistence type="predicted"/>
<organism evidence="1 2">
    <name type="scientific">Komagataella pastoris</name>
    <name type="common">Yeast</name>
    <name type="synonym">Pichia pastoris</name>
    <dbReference type="NCBI Taxonomy" id="4922"/>
    <lineage>
        <taxon>Eukaryota</taxon>
        <taxon>Fungi</taxon>
        <taxon>Dikarya</taxon>
        <taxon>Ascomycota</taxon>
        <taxon>Saccharomycotina</taxon>
        <taxon>Pichiomycetes</taxon>
        <taxon>Pichiales</taxon>
        <taxon>Pichiaceae</taxon>
        <taxon>Komagataella</taxon>
    </lineage>
</organism>
<evidence type="ECO:0000313" key="2">
    <source>
        <dbReference type="Proteomes" id="UP000094565"/>
    </source>
</evidence>
<dbReference type="Proteomes" id="UP000094565">
    <property type="component" value="Chromosome 1"/>
</dbReference>
<protein>
    <submittedName>
        <fullName evidence="1">BA75_01047T0</fullName>
    </submittedName>
</protein>
<dbReference type="AlphaFoldDB" id="A0A1B2J5Z9"/>
<sequence>MLTNDLKRRINDLKYRIGFSKCRIDLELGAALQQFDFLVASNKEITTFLFNSSLLQIHKIEILNRLELQHDSSLEKFLGLEFDRLEEFISRWEKIWQLQVFLDNLYLNQYQFQQLIDSNRKTEYNQVKEIHLNYRKMIERSLRLLKAQISQSLRLNEHLQSKIYKLRSFGYRMEGIETRLKYTCKPF</sequence>
<reference evidence="1 2" key="1">
    <citation type="submission" date="2016-02" db="EMBL/GenBank/DDBJ databases">
        <title>Comparative genomic and transcriptomic foundation for Pichia pastoris.</title>
        <authorList>
            <person name="Love K.R."/>
            <person name="Shah K.A."/>
            <person name="Whittaker C.A."/>
            <person name="Wu J."/>
            <person name="Bartlett M.C."/>
            <person name="Ma D."/>
            <person name="Leeson R.L."/>
            <person name="Priest M."/>
            <person name="Young S.K."/>
            <person name="Love J.C."/>
        </authorList>
    </citation>
    <scope>NUCLEOTIDE SEQUENCE [LARGE SCALE GENOMIC DNA]</scope>
    <source>
        <strain evidence="1 2">ATCC 28485</strain>
    </source>
</reference>
<name>A0A1B2J5Z9_PICPA</name>
<dbReference type="EMBL" id="CP014584">
    <property type="protein sequence ID" value="ANZ73413.1"/>
    <property type="molecule type" value="Genomic_DNA"/>
</dbReference>
<accession>A0A1B2J5Z9</accession>
<gene>
    <name evidence="1" type="ORF">ATY40_BA7501047</name>
</gene>
<evidence type="ECO:0000313" key="1">
    <source>
        <dbReference type="EMBL" id="ANZ73413.1"/>
    </source>
</evidence>